<dbReference type="OrthoDB" id="3554680at2759"/>
<sequence>MDSSGDWRVHRQGGPQIDHVPFNHARQLFAVDASGSTSGSIIKHEHEFVKPLHCLGRDQVLTWGGCSNDPVFDLNNVQWSGNMGGTSPSTILSNANALSALNNSDVWYLLTDGEIWGADVPALFRLANRTGVINVPISRCHEHRRASLQWMLDNMLLKTGCRETFNELGPWVTYPEALPWAARDFQANGVDSWAIGYPLAGFTQLLSFGTRTGAFDDKVVAQMRVAKILHGFVSNYLALMFKHGNGNDHSWKQPVMATVYASFNASLVPTDRRGSASLVNDPAELFARLRAFLASDMGLLHHCSESEKFHLMRRAQLLSFWLLYHLPSHTKAKTFFATIRHSQALATTVLDVSLPALPDAAVIPTLTSIFRASDPADHVFFARHTSACQFASPFGASVLRYGFAACGEWFIQPEDLPSIDRNWTPKELEQLRQARAAHLVRAFAVDNTFGKLAHTGMPLPLDGKAPTSIHVNLHVSVARVWSQLNRITRQHILSGKVGHFIALVEKEVYGTGRGDVYQEHLARKIRVILPSFFIVLHDAAAREGAGRRAEDYEHDWRLNRLEVKAKWEMRAMEEAEWEADLVIVGGHE</sequence>
<keyword evidence="2" id="KW-1185">Reference proteome</keyword>
<protein>
    <submittedName>
        <fullName evidence="1">Uncharacterized protein</fullName>
    </submittedName>
</protein>
<evidence type="ECO:0000313" key="1">
    <source>
        <dbReference type="EMBL" id="KAG8629532.1"/>
    </source>
</evidence>
<reference evidence="1" key="1">
    <citation type="submission" date="2021-07" db="EMBL/GenBank/DDBJ databases">
        <title>Elsinoe batatas strain:CRI-CJ2 Genome sequencing and assembly.</title>
        <authorList>
            <person name="Huang L."/>
        </authorList>
    </citation>
    <scope>NUCLEOTIDE SEQUENCE</scope>
    <source>
        <strain evidence="1">CRI-CJ2</strain>
    </source>
</reference>
<organism evidence="1 2">
    <name type="scientific">Elsinoe batatas</name>
    <dbReference type="NCBI Taxonomy" id="2601811"/>
    <lineage>
        <taxon>Eukaryota</taxon>
        <taxon>Fungi</taxon>
        <taxon>Dikarya</taxon>
        <taxon>Ascomycota</taxon>
        <taxon>Pezizomycotina</taxon>
        <taxon>Dothideomycetes</taxon>
        <taxon>Dothideomycetidae</taxon>
        <taxon>Myriangiales</taxon>
        <taxon>Elsinoaceae</taxon>
        <taxon>Elsinoe</taxon>
    </lineage>
</organism>
<comment type="caution">
    <text evidence="1">The sequence shown here is derived from an EMBL/GenBank/DDBJ whole genome shotgun (WGS) entry which is preliminary data.</text>
</comment>
<dbReference type="EMBL" id="JAESVG020000003">
    <property type="protein sequence ID" value="KAG8629532.1"/>
    <property type="molecule type" value="Genomic_DNA"/>
</dbReference>
<name>A0A8K0L5V3_9PEZI</name>
<evidence type="ECO:0000313" key="2">
    <source>
        <dbReference type="Proteomes" id="UP000809789"/>
    </source>
</evidence>
<dbReference type="AlphaFoldDB" id="A0A8K0L5V3"/>
<gene>
    <name evidence="1" type="ORF">KVT40_003397</name>
</gene>
<accession>A0A8K0L5V3</accession>
<dbReference type="Proteomes" id="UP000809789">
    <property type="component" value="Unassembled WGS sequence"/>
</dbReference>
<proteinExistence type="predicted"/>